<name>A0A1A8XXB2_9PROT</name>
<feature type="transmembrane region" description="Helical" evidence="10">
    <location>
        <begin position="116"/>
        <end position="139"/>
    </location>
</feature>
<dbReference type="Pfam" id="PF04039">
    <property type="entry name" value="MnhB"/>
    <property type="match status" value="1"/>
</dbReference>
<comment type="subcellular location">
    <subcellularLocation>
        <location evidence="1">Cell membrane</location>
        <topology evidence="1">Multi-pass membrane protein</topology>
    </subcellularLocation>
    <subcellularLocation>
        <location evidence="9">Membrane</location>
        <topology evidence="9">Multi-pass membrane protein</topology>
    </subcellularLocation>
</comment>
<dbReference type="GO" id="GO:0006811">
    <property type="term" value="P:monoatomic ion transport"/>
    <property type="evidence" value="ECO:0007669"/>
    <property type="project" value="UniProtKB-KW"/>
</dbReference>
<evidence type="ECO:0000313" key="16">
    <source>
        <dbReference type="EMBL" id="SBT08668.1"/>
    </source>
</evidence>
<dbReference type="EMBL" id="FLQX01000139">
    <property type="protein sequence ID" value="SBT08668.1"/>
    <property type="molecule type" value="Genomic_DNA"/>
</dbReference>
<keyword evidence="5 9" id="KW-0812">Transmembrane</keyword>
<dbReference type="STRING" id="1860102.ACCAA_600024"/>
<evidence type="ECO:0000313" key="17">
    <source>
        <dbReference type="Proteomes" id="UP000199169"/>
    </source>
</evidence>
<feature type="transmembrane region" description="Helical" evidence="10">
    <location>
        <begin position="361"/>
        <end position="385"/>
    </location>
</feature>
<organism evidence="16 17">
    <name type="scientific">Candidatus Accumulibacter aalborgensis</name>
    <dbReference type="NCBI Taxonomy" id="1860102"/>
    <lineage>
        <taxon>Bacteria</taxon>
        <taxon>Pseudomonadati</taxon>
        <taxon>Pseudomonadota</taxon>
        <taxon>Betaproteobacteria</taxon>
        <taxon>Candidatus Accumulibacter</taxon>
    </lineage>
</organism>
<evidence type="ECO:0000259" key="12">
    <source>
        <dbReference type="Pfam" id="PF00662"/>
    </source>
</evidence>
<dbReference type="InterPro" id="IPR050616">
    <property type="entry name" value="CPA3_Na-H_Antiporter_A"/>
</dbReference>
<feature type="transmembrane region" description="Helical" evidence="10">
    <location>
        <begin position="170"/>
        <end position="189"/>
    </location>
</feature>
<feature type="domain" description="NADH-Ubiquinone oxidoreductase (complex I) chain 5 N-terminal" evidence="12">
    <location>
        <begin position="105"/>
        <end position="149"/>
    </location>
</feature>
<evidence type="ECO:0000256" key="5">
    <source>
        <dbReference type="ARBA" id="ARBA00022692"/>
    </source>
</evidence>
<reference evidence="16 17" key="1">
    <citation type="submission" date="2016-06" db="EMBL/GenBank/DDBJ databases">
        <authorList>
            <person name="Kjaerup R.B."/>
            <person name="Dalgaard T.S."/>
            <person name="Juul-Madsen H.R."/>
        </authorList>
    </citation>
    <scope>NUCLEOTIDE SEQUENCE [LARGE SCALE GENOMIC DNA]</scope>
    <source>
        <strain evidence="16">3</strain>
    </source>
</reference>
<feature type="domain" description="Na+/H+ antiporter MnhB subunit-related protein" evidence="13">
    <location>
        <begin position="827"/>
        <end position="950"/>
    </location>
</feature>
<dbReference type="NCBIfam" id="NF009288">
    <property type="entry name" value="PRK12648.1"/>
    <property type="match status" value="1"/>
</dbReference>
<feature type="transmembrane region" description="Helical" evidence="10">
    <location>
        <begin position="664"/>
        <end position="684"/>
    </location>
</feature>
<keyword evidence="7" id="KW-0406">Ion transport</keyword>
<evidence type="ECO:0000256" key="1">
    <source>
        <dbReference type="ARBA" id="ARBA00004651"/>
    </source>
</evidence>
<feature type="transmembrane region" description="Helical" evidence="10">
    <location>
        <begin position="938"/>
        <end position="960"/>
    </location>
</feature>
<dbReference type="InterPro" id="IPR001750">
    <property type="entry name" value="ND/Mrp_TM"/>
</dbReference>
<evidence type="ECO:0000256" key="8">
    <source>
        <dbReference type="ARBA" id="ARBA00023136"/>
    </source>
</evidence>
<keyword evidence="6 10" id="KW-1133">Transmembrane helix</keyword>
<evidence type="ECO:0000256" key="2">
    <source>
        <dbReference type="ARBA" id="ARBA00022448"/>
    </source>
</evidence>
<feature type="transmembrane region" description="Helical" evidence="10">
    <location>
        <begin position="728"/>
        <end position="747"/>
    </location>
</feature>
<feature type="transmembrane region" description="Helical" evidence="10">
    <location>
        <begin position="690"/>
        <end position="712"/>
    </location>
</feature>
<dbReference type="RefSeq" id="WP_245754629.1">
    <property type="nucleotide sequence ID" value="NZ_FLQX01000139.1"/>
</dbReference>
<evidence type="ECO:0000256" key="4">
    <source>
        <dbReference type="ARBA" id="ARBA00022475"/>
    </source>
</evidence>
<evidence type="ECO:0000256" key="7">
    <source>
        <dbReference type="ARBA" id="ARBA00023065"/>
    </source>
</evidence>
<dbReference type="InterPro" id="IPR007182">
    <property type="entry name" value="MnhB"/>
</dbReference>
<feature type="transmembrane region" description="Helical" evidence="10">
    <location>
        <begin position="40"/>
        <end position="59"/>
    </location>
</feature>
<keyword evidence="3" id="KW-0050">Antiport</keyword>
<dbReference type="PRINTS" id="PR01434">
    <property type="entry name" value="NADHDHGNASE5"/>
</dbReference>
<keyword evidence="17" id="KW-1185">Reference proteome</keyword>
<keyword evidence="2" id="KW-0813">Transport</keyword>
<feature type="transmembrane region" description="Helical" evidence="10">
    <location>
        <begin position="609"/>
        <end position="629"/>
    </location>
</feature>
<evidence type="ECO:0000259" key="14">
    <source>
        <dbReference type="Pfam" id="PF13244"/>
    </source>
</evidence>
<feature type="transmembrane region" description="Helical" evidence="10">
    <location>
        <begin position="66"/>
        <end position="86"/>
    </location>
</feature>
<feature type="transmembrane region" description="Helical" evidence="10">
    <location>
        <begin position="244"/>
        <end position="269"/>
    </location>
</feature>
<evidence type="ECO:0000259" key="15">
    <source>
        <dbReference type="Pfam" id="PF20501"/>
    </source>
</evidence>
<feature type="transmembrane region" description="Helical" evidence="10">
    <location>
        <begin position="309"/>
        <end position="330"/>
    </location>
</feature>
<feature type="transmembrane region" description="Helical" evidence="10">
    <location>
        <begin position="890"/>
        <end position="908"/>
    </location>
</feature>
<dbReference type="InterPro" id="IPR046806">
    <property type="entry name" value="MrpA_C/MbhE"/>
</dbReference>
<feature type="transmembrane region" description="Helical" evidence="10">
    <location>
        <begin position="406"/>
        <end position="428"/>
    </location>
</feature>
<feature type="transmembrane region" description="Helical" evidence="10">
    <location>
        <begin position="825"/>
        <end position="845"/>
    </location>
</feature>
<keyword evidence="4" id="KW-1003">Cell membrane</keyword>
<keyword evidence="8 10" id="KW-0472">Membrane</keyword>
<feature type="transmembrane region" description="Helical" evidence="10">
    <location>
        <begin position="857"/>
        <end position="878"/>
    </location>
</feature>
<dbReference type="Pfam" id="PF20501">
    <property type="entry name" value="MbhE"/>
    <property type="match status" value="1"/>
</dbReference>
<protein>
    <submittedName>
        <fullName evidence="16">Putative K(+)/H(+) antiporter subunit A/B</fullName>
    </submittedName>
</protein>
<evidence type="ECO:0000259" key="13">
    <source>
        <dbReference type="Pfam" id="PF04039"/>
    </source>
</evidence>
<feature type="transmembrane region" description="Helical" evidence="10">
    <location>
        <begin position="448"/>
        <end position="465"/>
    </location>
</feature>
<dbReference type="GO" id="GO:0005886">
    <property type="term" value="C:plasma membrane"/>
    <property type="evidence" value="ECO:0007669"/>
    <property type="project" value="UniProtKB-SubCell"/>
</dbReference>
<feature type="transmembrane region" description="Helical" evidence="10">
    <location>
        <begin position="146"/>
        <end position="164"/>
    </location>
</feature>
<feature type="transmembrane region" description="Helical" evidence="10">
    <location>
        <begin position="498"/>
        <end position="524"/>
    </location>
</feature>
<feature type="transmembrane region" description="Helical" evidence="10">
    <location>
        <begin position="787"/>
        <end position="805"/>
    </location>
</feature>
<evidence type="ECO:0000256" key="9">
    <source>
        <dbReference type="RuleBase" id="RU000320"/>
    </source>
</evidence>
<dbReference type="Pfam" id="PF00662">
    <property type="entry name" value="Proton_antipo_N"/>
    <property type="match status" value="1"/>
</dbReference>
<evidence type="ECO:0000259" key="11">
    <source>
        <dbReference type="Pfam" id="PF00361"/>
    </source>
</evidence>
<feature type="transmembrane region" description="Helical" evidence="10">
    <location>
        <begin position="641"/>
        <end position="659"/>
    </location>
</feature>
<feature type="domain" description="NADH:quinone oxidoreductase/Mrp antiporter transmembrane" evidence="11">
    <location>
        <begin position="165"/>
        <end position="439"/>
    </location>
</feature>
<dbReference type="PANTHER" id="PTHR43373:SF1">
    <property type="entry name" value="NA(+)_H(+) ANTIPORTER SUBUNIT A"/>
    <property type="match status" value="1"/>
</dbReference>
<dbReference type="Pfam" id="PF13244">
    <property type="entry name" value="MbhD"/>
    <property type="match status" value="1"/>
</dbReference>
<dbReference type="Pfam" id="PF00361">
    <property type="entry name" value="Proton_antipo_M"/>
    <property type="match status" value="1"/>
</dbReference>
<dbReference type="InterPro" id="IPR025383">
    <property type="entry name" value="MrpA_C/MbhD"/>
</dbReference>
<dbReference type="PANTHER" id="PTHR43373">
    <property type="entry name" value="NA(+)/H(+) ANTIPORTER SUBUNIT"/>
    <property type="match status" value="1"/>
</dbReference>
<evidence type="ECO:0000256" key="3">
    <source>
        <dbReference type="ARBA" id="ARBA00022449"/>
    </source>
</evidence>
<evidence type="ECO:0000256" key="10">
    <source>
        <dbReference type="SAM" id="Phobius"/>
    </source>
</evidence>
<feature type="transmembrane region" description="Helical" evidence="10">
    <location>
        <begin position="544"/>
        <end position="561"/>
    </location>
</feature>
<gene>
    <name evidence="16" type="primary">phaAB</name>
    <name evidence="16" type="ORF">ACCAA_600024</name>
</gene>
<feature type="transmembrane region" description="Helical" evidence="10">
    <location>
        <begin position="201"/>
        <end position="224"/>
    </location>
</feature>
<feature type="domain" description="MrpA C-terminal/MbhD" evidence="14">
    <location>
        <begin position="648"/>
        <end position="712"/>
    </location>
</feature>
<dbReference type="Proteomes" id="UP000199169">
    <property type="component" value="Unassembled WGS sequence"/>
</dbReference>
<feature type="transmembrane region" description="Helical" evidence="10">
    <location>
        <begin position="337"/>
        <end position="355"/>
    </location>
</feature>
<dbReference type="AlphaFoldDB" id="A0A1A8XXB2"/>
<dbReference type="GO" id="GO:0015297">
    <property type="term" value="F:antiporter activity"/>
    <property type="evidence" value="ECO:0007669"/>
    <property type="project" value="UniProtKB-KW"/>
</dbReference>
<accession>A0A1A8XXB2</accession>
<proteinExistence type="predicted"/>
<evidence type="ECO:0000256" key="6">
    <source>
        <dbReference type="ARBA" id="ARBA00022989"/>
    </source>
</evidence>
<feature type="domain" description="MrpA C-terminal/MbhE" evidence="15">
    <location>
        <begin position="723"/>
        <end position="804"/>
    </location>
</feature>
<sequence>MTDCRRPTASGKDRYNRASGALLDDPDNAFLDEACVNSSLLLAAIPATAFATFSLPLLVQRCGRAAATLAAATVMATCLALLLPLAPAAFAGHSEVARLAWLPGYGLDLSLRLDGLGLLFCLLILGIGLLVVLYAFYYLPTSDRLGRFYSILLLFMAAMLGIVLSENLLLLLIFWELTSVSSFLLVAYRSDKYESRIGARMALAVTGGGGLALFAGIVLLGHIAGSFELTVILAAGEQIRAHALYAPALILILIGAFTKSAQFPFHFWLPSAMAAPTPVSAYLHSATMVKAGVFLLARLYPALGSSDLWFWMVGGSGAMTLVYAAATALFRNDIKGLLAYSTISHLGLITLLFGLDTPLSVVAGIFHIINHAIFKASLFMAAGVIDHECGTRDMRRVNGMFRVMPITATLAIIAAGSMAGVPLLNGFLSKEMFFAETISYPQFEPLGWALPLFATIAGMLAVAYSSRFIHDVFFNGEPIDLPRQPHEPPRWMRAPIELLVLLCLLVGIFPGWTVGPLLAAAAGATLQAPLPDFHLALWHGFNKPLLMSTLALAGGVLIYALRRPLFAWQAHLPPLHPRTAFERFYRALAAGARRTLAVLDNGSLQRYSALLVSFIVLLGGWAFVSGPSADVRLPGQPADEAAVGALLVLLLGALGATALYRERLLAVILVSVVGLVVTLIFIRLSAPDLALTQLAVEMGTIILLLLVLYYLPPRSAPRSSARRLSRDLLLALLAGGGLGLVTLQMLASPFETMSGFYLQQSLPGGGGANVVNVILVDFRGFDTLGEITVLAMVGLAAHALLDRLVLLAPQHDADGRPWAAEAHPLFLSMLMRPLLPLSLTVSVYLFLRGHNVPGGGFVAGLITSVALVMQYLANGIAFAQPRMPRHAVRLLALGLFLAAGIGLTSWLFGRPFLTSAHGHVQLPLIGDLELASAMVFDLGVYVVVVTVVLTVLAGLGSLSLRARSQIEEV</sequence>
<dbReference type="InterPro" id="IPR001516">
    <property type="entry name" value="Proton_antipo_N"/>
</dbReference>